<evidence type="ECO:0000313" key="1">
    <source>
        <dbReference type="EMBL" id="MBD3870404.1"/>
    </source>
</evidence>
<comment type="caution">
    <text evidence="1">The sequence shown here is derived from an EMBL/GenBank/DDBJ whole genome shotgun (WGS) entry which is preliminary data.</text>
</comment>
<evidence type="ECO:0000313" key="2">
    <source>
        <dbReference type="Proteomes" id="UP000598633"/>
    </source>
</evidence>
<sequence>MNEPTAKHAAPAQVAGIDLSCEICEYDHFYERKAQLNTAVASFFSLDWVDPTARCLICANCGYIHWFLPEKMLRKA</sequence>
<protein>
    <submittedName>
        <fullName evidence="1">DNA-binding protein</fullName>
    </submittedName>
</protein>
<dbReference type="EMBL" id="JACXWA010000061">
    <property type="protein sequence ID" value="MBD3870404.1"/>
    <property type="molecule type" value="Genomic_DNA"/>
</dbReference>
<gene>
    <name evidence="1" type="ORF">IFJ97_03465</name>
</gene>
<keyword evidence="1" id="KW-0238">DNA-binding</keyword>
<dbReference type="GO" id="GO:0003677">
    <property type="term" value="F:DNA binding"/>
    <property type="evidence" value="ECO:0007669"/>
    <property type="project" value="UniProtKB-KW"/>
</dbReference>
<accession>A0A8J6Y8G9</accession>
<dbReference type="AlphaFoldDB" id="A0A8J6Y8G9"/>
<organism evidence="1 2">
    <name type="scientific">Candidatus Sulfomarinibacter kjeldsenii</name>
    <dbReference type="NCBI Taxonomy" id="2885994"/>
    <lineage>
        <taxon>Bacteria</taxon>
        <taxon>Pseudomonadati</taxon>
        <taxon>Acidobacteriota</taxon>
        <taxon>Thermoanaerobaculia</taxon>
        <taxon>Thermoanaerobaculales</taxon>
        <taxon>Candidatus Sulfomarinibacteraceae</taxon>
        <taxon>Candidatus Sulfomarinibacter</taxon>
    </lineage>
</organism>
<proteinExistence type="predicted"/>
<dbReference type="Proteomes" id="UP000598633">
    <property type="component" value="Unassembled WGS sequence"/>
</dbReference>
<name>A0A8J6Y8G9_9BACT</name>
<reference evidence="1 2" key="1">
    <citation type="submission" date="2020-08" db="EMBL/GenBank/DDBJ databases">
        <title>Acidobacteriota in marine sediments use diverse sulfur dissimilation pathways.</title>
        <authorList>
            <person name="Wasmund K."/>
        </authorList>
    </citation>
    <scope>NUCLEOTIDE SEQUENCE [LARGE SCALE GENOMIC DNA]</scope>
    <source>
        <strain evidence="1">MAG AM3-A</strain>
    </source>
</reference>